<dbReference type="InterPro" id="IPR037185">
    <property type="entry name" value="EmrE-like"/>
</dbReference>
<gene>
    <name evidence="8" type="ORF">EDC90_1004140</name>
</gene>
<dbReference type="EMBL" id="SMAR01000004">
    <property type="protein sequence ID" value="TCT42839.1"/>
    <property type="molecule type" value="Genomic_DNA"/>
</dbReference>
<dbReference type="AlphaFoldDB" id="A0A4R3NWB5"/>
<reference evidence="8 9" key="1">
    <citation type="submission" date="2019-03" db="EMBL/GenBank/DDBJ databases">
        <title>Freshwater and sediment microbial communities from various areas in North America, analyzing microbe dynamics in response to fracking.</title>
        <authorList>
            <person name="Lamendella R."/>
        </authorList>
    </citation>
    <scope>NUCLEOTIDE SEQUENCE [LARGE SCALE GENOMIC DNA]</scope>
    <source>
        <strain evidence="8 9">175.2</strain>
    </source>
</reference>
<feature type="transmembrane region" description="Helical" evidence="6">
    <location>
        <begin position="159"/>
        <end position="178"/>
    </location>
</feature>
<evidence type="ECO:0000256" key="5">
    <source>
        <dbReference type="ARBA" id="ARBA00023136"/>
    </source>
</evidence>
<dbReference type="OrthoDB" id="9815809at2"/>
<dbReference type="PANTHER" id="PTHR22911:SF6">
    <property type="entry name" value="SOLUTE CARRIER FAMILY 35 MEMBER G1"/>
    <property type="match status" value="1"/>
</dbReference>
<comment type="subcellular location">
    <subcellularLocation>
        <location evidence="1">Membrane</location>
        <topology evidence="1">Multi-pass membrane protein</topology>
    </subcellularLocation>
</comment>
<keyword evidence="3 6" id="KW-0812">Transmembrane</keyword>
<dbReference type="RefSeq" id="WP_132308974.1">
    <property type="nucleotide sequence ID" value="NZ_SMAR01000004.1"/>
</dbReference>
<feature type="transmembrane region" description="Helical" evidence="6">
    <location>
        <begin position="136"/>
        <end position="153"/>
    </location>
</feature>
<feature type="transmembrane region" description="Helical" evidence="6">
    <location>
        <begin position="246"/>
        <end position="266"/>
    </location>
</feature>
<evidence type="ECO:0000256" key="3">
    <source>
        <dbReference type="ARBA" id="ARBA00022692"/>
    </source>
</evidence>
<comment type="caution">
    <text evidence="8">The sequence shown here is derived from an EMBL/GenBank/DDBJ whole genome shotgun (WGS) entry which is preliminary data.</text>
</comment>
<feature type="transmembrane region" description="Helical" evidence="6">
    <location>
        <begin position="190"/>
        <end position="208"/>
    </location>
</feature>
<dbReference type="Gene3D" id="1.10.3730.20">
    <property type="match status" value="1"/>
</dbReference>
<dbReference type="PANTHER" id="PTHR22911">
    <property type="entry name" value="ACYL-MALONYL CONDENSING ENZYME-RELATED"/>
    <property type="match status" value="1"/>
</dbReference>
<protein>
    <submittedName>
        <fullName evidence="8">EamA-like transporter family protein</fullName>
    </submittedName>
</protein>
<dbReference type="InterPro" id="IPR000620">
    <property type="entry name" value="EamA_dom"/>
</dbReference>
<evidence type="ECO:0000259" key="7">
    <source>
        <dbReference type="Pfam" id="PF00892"/>
    </source>
</evidence>
<dbReference type="Proteomes" id="UP000295097">
    <property type="component" value="Unassembled WGS sequence"/>
</dbReference>
<evidence type="ECO:0000256" key="2">
    <source>
        <dbReference type="ARBA" id="ARBA00009853"/>
    </source>
</evidence>
<accession>A0A4R3NWB5</accession>
<evidence type="ECO:0000313" key="9">
    <source>
        <dbReference type="Proteomes" id="UP000295097"/>
    </source>
</evidence>
<dbReference type="Pfam" id="PF00892">
    <property type="entry name" value="EamA"/>
    <property type="match status" value="1"/>
</dbReference>
<feature type="transmembrane region" description="Helical" evidence="6">
    <location>
        <begin position="49"/>
        <end position="67"/>
    </location>
</feature>
<dbReference type="GO" id="GO:0016020">
    <property type="term" value="C:membrane"/>
    <property type="evidence" value="ECO:0007669"/>
    <property type="project" value="UniProtKB-SubCell"/>
</dbReference>
<proteinExistence type="inferred from homology"/>
<keyword evidence="5 6" id="KW-0472">Membrane</keyword>
<evidence type="ECO:0000313" key="8">
    <source>
        <dbReference type="EMBL" id="TCT42839.1"/>
    </source>
</evidence>
<feature type="domain" description="EamA" evidence="7">
    <location>
        <begin position="19"/>
        <end position="150"/>
    </location>
</feature>
<evidence type="ECO:0000256" key="6">
    <source>
        <dbReference type="SAM" id="Phobius"/>
    </source>
</evidence>
<evidence type="ECO:0000256" key="4">
    <source>
        <dbReference type="ARBA" id="ARBA00022989"/>
    </source>
</evidence>
<dbReference type="SUPFAM" id="SSF103481">
    <property type="entry name" value="Multidrug resistance efflux transporter EmrE"/>
    <property type="match status" value="2"/>
</dbReference>
<keyword evidence="9" id="KW-1185">Reference proteome</keyword>
<feature type="transmembrane region" description="Helical" evidence="6">
    <location>
        <begin position="272"/>
        <end position="289"/>
    </location>
</feature>
<evidence type="ECO:0000256" key="1">
    <source>
        <dbReference type="ARBA" id="ARBA00004141"/>
    </source>
</evidence>
<keyword evidence="4 6" id="KW-1133">Transmembrane helix</keyword>
<feature type="transmembrane region" description="Helical" evidence="6">
    <location>
        <begin position="79"/>
        <end position="97"/>
    </location>
</feature>
<feature type="transmembrane region" description="Helical" evidence="6">
    <location>
        <begin position="18"/>
        <end position="37"/>
    </location>
</feature>
<comment type="similarity">
    <text evidence="2">Belongs to the drug/metabolite transporter (DMT) superfamily. 10 TMS drug/metabolite exporter (DME) (TC 2.A.7.3) family.</text>
</comment>
<sequence length="302" mass="33143">MTFDTQSIGARLRPDSRMIALFLMIGGVTAFTLVDTITKELTQRHDPVMLVFLQSGIAALMILPVAVRQGGEGFRIRDPRLLVLRAILGVMVSWLIFTSLSLLPFTVAASLFQLETFFVVPLAILFLKEKADWRRWMAVGLGLSGALLILRPGGETFQLAGLLAICAALALASKNIVLKILAMNERVVPALFWMYALMAAIAFIPALFRWTTLSWFDFGLLVVSATLVNASNFFMIKAFSMADAVVLTPALHTALPIAVMIGLFVFGEWPQPIVWAGIALIFLATFMPTGTKKPIEEPEDVI</sequence>
<organism evidence="8 9">
    <name type="scientific">Martelella mediterranea</name>
    <dbReference type="NCBI Taxonomy" id="293089"/>
    <lineage>
        <taxon>Bacteria</taxon>
        <taxon>Pseudomonadati</taxon>
        <taxon>Pseudomonadota</taxon>
        <taxon>Alphaproteobacteria</taxon>
        <taxon>Hyphomicrobiales</taxon>
        <taxon>Aurantimonadaceae</taxon>
        <taxon>Martelella</taxon>
    </lineage>
</organism>
<name>A0A4R3NWB5_9HYPH</name>
<feature type="transmembrane region" description="Helical" evidence="6">
    <location>
        <begin position="103"/>
        <end position="127"/>
    </location>
</feature>